<dbReference type="GO" id="GO:0005886">
    <property type="term" value="C:plasma membrane"/>
    <property type="evidence" value="ECO:0007669"/>
    <property type="project" value="UniProtKB-SubCell"/>
</dbReference>
<gene>
    <name evidence="9" type="ORF">SAMN05192543_10260</name>
</gene>
<feature type="compositionally biased region" description="Basic and acidic residues" evidence="6">
    <location>
        <begin position="416"/>
        <end position="427"/>
    </location>
</feature>
<feature type="transmembrane region" description="Helical" evidence="7">
    <location>
        <begin position="42"/>
        <end position="63"/>
    </location>
</feature>
<protein>
    <submittedName>
        <fullName evidence="9">Major Facilitator Superfamily protein</fullName>
    </submittedName>
</protein>
<feature type="transmembrane region" description="Helical" evidence="7">
    <location>
        <begin position="83"/>
        <end position="110"/>
    </location>
</feature>
<evidence type="ECO:0000256" key="4">
    <source>
        <dbReference type="ARBA" id="ARBA00022989"/>
    </source>
</evidence>
<dbReference type="Proteomes" id="UP000199548">
    <property type="component" value="Unassembled WGS sequence"/>
</dbReference>
<feature type="transmembrane region" description="Helical" evidence="7">
    <location>
        <begin position="131"/>
        <end position="152"/>
    </location>
</feature>
<dbReference type="RefSeq" id="WP_170275774.1">
    <property type="nucleotide sequence ID" value="NZ_CP041745.1"/>
</dbReference>
<feature type="transmembrane region" description="Helical" evidence="7">
    <location>
        <begin position="158"/>
        <end position="184"/>
    </location>
</feature>
<evidence type="ECO:0000256" key="6">
    <source>
        <dbReference type="SAM" id="MobiDB-lite"/>
    </source>
</evidence>
<dbReference type="Gene3D" id="1.20.1250.20">
    <property type="entry name" value="MFS general substrate transporter like domains"/>
    <property type="match status" value="1"/>
</dbReference>
<feature type="transmembrane region" description="Helical" evidence="7">
    <location>
        <begin position="312"/>
        <end position="335"/>
    </location>
</feature>
<evidence type="ECO:0000313" key="9">
    <source>
        <dbReference type="EMBL" id="SFI13392.1"/>
    </source>
</evidence>
<dbReference type="Pfam" id="PF07690">
    <property type="entry name" value="MFS_1"/>
    <property type="match status" value="1"/>
</dbReference>
<keyword evidence="10" id="KW-1185">Reference proteome</keyword>
<sequence>MTPQTVRLYGAAIASAKIGTGFFFLINTWLIIEITGHPSSAAITLVMTILPSLLLSPLIGLAVDRSEPAQLAWRAEVFRWLVLMSYGLLYAAGYATAPIAYLVSFLIALGNEIQVLAWRAALARHASSEQMFRLNALTVVTGQTGQILGAAASGVVLAAIGAAATVGVASTTYLLSALAGFVVARRMHGTSTTEPSPNAPERGVRRHLNDLRDGLRHIAQRPAIAFFYGLILANLTVIFGINAMLAPFVREELHLGAAAFGKIDAGYALGAIVSGFFVVRLANRFGRRTILTLAFLVAALSLLVFAQCSGLVVAFVTYVGLGASFQSSVIALSAAQRAADPLYQGRVSASFNVLNGLAGLAIYGIVAMSAGHHLYRQLYLWQAAIMLIMVPVVVLASRREGISRLLKPEALAPAPARERAAEHRETTPSRSAPETIET</sequence>
<proteinExistence type="predicted"/>
<dbReference type="CDD" id="cd06173">
    <property type="entry name" value="MFS_MefA_like"/>
    <property type="match status" value="1"/>
</dbReference>
<feature type="transmembrane region" description="Helical" evidence="7">
    <location>
        <begin position="6"/>
        <end position="30"/>
    </location>
</feature>
<feature type="transmembrane region" description="Helical" evidence="7">
    <location>
        <begin position="289"/>
        <end position="306"/>
    </location>
</feature>
<keyword evidence="2" id="KW-1003">Cell membrane</keyword>
<dbReference type="PANTHER" id="PTHR23513">
    <property type="entry name" value="INTEGRAL MEMBRANE EFFLUX PROTEIN-RELATED"/>
    <property type="match status" value="1"/>
</dbReference>
<keyword evidence="5 7" id="KW-0472">Membrane</keyword>
<dbReference type="InterPro" id="IPR036259">
    <property type="entry name" value="MFS_trans_sf"/>
</dbReference>
<evidence type="ECO:0000313" key="10">
    <source>
        <dbReference type="Proteomes" id="UP000199548"/>
    </source>
</evidence>
<dbReference type="GO" id="GO:0022857">
    <property type="term" value="F:transmembrane transporter activity"/>
    <property type="evidence" value="ECO:0007669"/>
    <property type="project" value="InterPro"/>
</dbReference>
<keyword evidence="3 7" id="KW-0812">Transmembrane</keyword>
<evidence type="ECO:0000259" key="8">
    <source>
        <dbReference type="PROSITE" id="PS50850"/>
    </source>
</evidence>
<dbReference type="EMBL" id="FOQU01000002">
    <property type="protein sequence ID" value="SFI13392.1"/>
    <property type="molecule type" value="Genomic_DNA"/>
</dbReference>
<feature type="domain" description="Major facilitator superfamily (MFS) profile" evidence="8">
    <location>
        <begin position="222"/>
        <end position="438"/>
    </location>
</feature>
<reference evidence="9 10" key="1">
    <citation type="submission" date="2016-10" db="EMBL/GenBank/DDBJ databases">
        <authorList>
            <person name="de Groot N.N."/>
        </authorList>
    </citation>
    <scope>NUCLEOTIDE SEQUENCE [LARGE SCALE GENOMIC DNA]</scope>
    <source>
        <strain evidence="9 10">LMG 23650</strain>
    </source>
</reference>
<evidence type="ECO:0000256" key="5">
    <source>
        <dbReference type="ARBA" id="ARBA00023136"/>
    </source>
</evidence>
<dbReference type="PANTHER" id="PTHR23513:SF6">
    <property type="entry name" value="MAJOR FACILITATOR SUPERFAMILY ASSOCIATED DOMAIN-CONTAINING PROTEIN"/>
    <property type="match status" value="1"/>
</dbReference>
<evidence type="ECO:0000256" key="1">
    <source>
        <dbReference type="ARBA" id="ARBA00004651"/>
    </source>
</evidence>
<organism evidence="9 10">
    <name type="scientific">Paraburkholderia megapolitana</name>
    <dbReference type="NCBI Taxonomy" id="420953"/>
    <lineage>
        <taxon>Bacteria</taxon>
        <taxon>Pseudomonadati</taxon>
        <taxon>Pseudomonadota</taxon>
        <taxon>Betaproteobacteria</taxon>
        <taxon>Burkholderiales</taxon>
        <taxon>Burkholderiaceae</taxon>
        <taxon>Paraburkholderia</taxon>
    </lineage>
</organism>
<dbReference type="InterPro" id="IPR020846">
    <property type="entry name" value="MFS_dom"/>
</dbReference>
<dbReference type="PROSITE" id="PS50850">
    <property type="entry name" value="MFS"/>
    <property type="match status" value="1"/>
</dbReference>
<dbReference type="AlphaFoldDB" id="A0A1I3FQL8"/>
<comment type="subcellular location">
    <subcellularLocation>
        <location evidence="1">Cell membrane</location>
        <topology evidence="1">Multi-pass membrane protein</topology>
    </subcellularLocation>
</comment>
<accession>A0A1I3FQL8</accession>
<feature type="compositionally biased region" description="Polar residues" evidence="6">
    <location>
        <begin position="428"/>
        <end position="438"/>
    </location>
</feature>
<dbReference type="STRING" id="420953.SAMN05192543_10260"/>
<dbReference type="InterPro" id="IPR011701">
    <property type="entry name" value="MFS"/>
</dbReference>
<evidence type="ECO:0000256" key="2">
    <source>
        <dbReference type="ARBA" id="ARBA00022475"/>
    </source>
</evidence>
<feature type="region of interest" description="Disordered" evidence="6">
    <location>
        <begin position="412"/>
        <end position="438"/>
    </location>
</feature>
<feature type="transmembrane region" description="Helical" evidence="7">
    <location>
        <begin position="265"/>
        <end position="282"/>
    </location>
</feature>
<feature type="transmembrane region" description="Helical" evidence="7">
    <location>
        <begin position="378"/>
        <end position="397"/>
    </location>
</feature>
<evidence type="ECO:0000256" key="7">
    <source>
        <dbReference type="SAM" id="Phobius"/>
    </source>
</evidence>
<evidence type="ECO:0000256" key="3">
    <source>
        <dbReference type="ARBA" id="ARBA00022692"/>
    </source>
</evidence>
<dbReference type="SUPFAM" id="SSF103473">
    <property type="entry name" value="MFS general substrate transporter"/>
    <property type="match status" value="1"/>
</dbReference>
<feature type="transmembrane region" description="Helical" evidence="7">
    <location>
        <begin position="347"/>
        <end position="366"/>
    </location>
</feature>
<feature type="transmembrane region" description="Helical" evidence="7">
    <location>
        <begin position="225"/>
        <end position="245"/>
    </location>
</feature>
<keyword evidence="4 7" id="KW-1133">Transmembrane helix</keyword>
<name>A0A1I3FQL8_9BURK</name>